<keyword evidence="3" id="KW-1185">Reference proteome</keyword>
<keyword evidence="1" id="KW-0472">Membrane</keyword>
<evidence type="ECO:0000256" key="1">
    <source>
        <dbReference type="SAM" id="Phobius"/>
    </source>
</evidence>
<comment type="caution">
    <text evidence="2">The sequence shown here is derived from an EMBL/GenBank/DDBJ whole genome shotgun (WGS) entry which is preliminary data.</text>
</comment>
<evidence type="ECO:0000313" key="2">
    <source>
        <dbReference type="EMBL" id="MBD5807435.1"/>
    </source>
</evidence>
<dbReference type="InterPro" id="IPR032083">
    <property type="entry name" value="DUF4811"/>
</dbReference>
<reference evidence="2 3" key="1">
    <citation type="submission" date="2018-07" db="EMBL/GenBank/DDBJ databases">
        <title>Phylogenomic Insights into understanding Host Adaptation of Lactobacillus reuteri by a novel species, Lactobacillus spp. M31.</title>
        <authorList>
            <person name="Sharma S."/>
            <person name="Patil P."/>
            <person name="Korpole S."/>
            <person name="Patil P.B."/>
        </authorList>
    </citation>
    <scope>NUCLEOTIDE SEQUENCE [LARGE SCALE GENOMIC DNA]</scope>
    <source>
        <strain evidence="2 3">M31</strain>
    </source>
</reference>
<dbReference type="RefSeq" id="WP_191668583.1">
    <property type="nucleotide sequence ID" value="NZ_QORN01000051.1"/>
</dbReference>
<evidence type="ECO:0000313" key="3">
    <source>
        <dbReference type="Proteomes" id="UP000704341"/>
    </source>
</evidence>
<organism evidence="2 3">
    <name type="scientific">Limosilactobacillus walteri</name>
    <dbReference type="NCBI Taxonomy" id="2268022"/>
    <lineage>
        <taxon>Bacteria</taxon>
        <taxon>Bacillati</taxon>
        <taxon>Bacillota</taxon>
        <taxon>Bacilli</taxon>
        <taxon>Lactobacillales</taxon>
        <taxon>Lactobacillaceae</taxon>
        <taxon>Limosilactobacillus</taxon>
    </lineage>
</organism>
<dbReference type="Proteomes" id="UP000704341">
    <property type="component" value="Unassembled WGS sequence"/>
</dbReference>
<proteinExistence type="predicted"/>
<accession>A0ABR8P9J8</accession>
<dbReference type="EMBL" id="QORN01000051">
    <property type="protein sequence ID" value="MBD5807435.1"/>
    <property type="molecule type" value="Genomic_DNA"/>
</dbReference>
<feature type="transmembrane region" description="Helical" evidence="1">
    <location>
        <begin position="28"/>
        <end position="46"/>
    </location>
</feature>
<keyword evidence="1" id="KW-0812">Transmembrane</keyword>
<name>A0ABR8P9J8_9LACO</name>
<keyword evidence="1" id="KW-1133">Transmembrane helix</keyword>
<dbReference type="Pfam" id="PF16069">
    <property type="entry name" value="DUF4811"/>
    <property type="match status" value="1"/>
</dbReference>
<protein>
    <submittedName>
        <fullName evidence="2">DUF4811 domain-containing protein</fullName>
    </submittedName>
</protein>
<sequence>MVIILTFLGAIFFFACMMFIQRKNLRILLATITGIIFIGSTTLMTLNYSHHFGMHQVTTTTSKRIYSASNSSMPLALYQPIGKSGQDDVYLYNTKQRQKTPDHTQANEYTNSKIKWTKNTTPRLVTTETRWQYKNNFYKVLYAWSGMDNTLVKRTNTLEYPQSYVKITTNQAKKLNKLANSSAGKQMQAQSLAQGRAFVTAKVQAAMAKNPQMTASQIQEVSAQAEQEFQSQSVKKILSQIK</sequence>
<gene>
    <name evidence="2" type="ORF">DTK66_10120</name>
</gene>